<comment type="caution">
    <text evidence="2">The sequence shown here is derived from an EMBL/GenBank/DDBJ whole genome shotgun (WGS) entry which is preliminary data.</text>
</comment>
<evidence type="ECO:0000256" key="1">
    <source>
        <dbReference type="SAM" id="MobiDB-lite"/>
    </source>
</evidence>
<accession>A0A426ZY14</accession>
<organism evidence="2 3">
    <name type="scientific">Ensete ventricosum</name>
    <name type="common">Abyssinian banana</name>
    <name type="synonym">Musa ensete</name>
    <dbReference type="NCBI Taxonomy" id="4639"/>
    <lineage>
        <taxon>Eukaryota</taxon>
        <taxon>Viridiplantae</taxon>
        <taxon>Streptophyta</taxon>
        <taxon>Embryophyta</taxon>
        <taxon>Tracheophyta</taxon>
        <taxon>Spermatophyta</taxon>
        <taxon>Magnoliopsida</taxon>
        <taxon>Liliopsida</taxon>
        <taxon>Zingiberales</taxon>
        <taxon>Musaceae</taxon>
        <taxon>Ensete</taxon>
    </lineage>
</organism>
<protein>
    <submittedName>
        <fullName evidence="2">Uncharacterized protein</fullName>
    </submittedName>
</protein>
<name>A0A426ZY14_ENSVE</name>
<evidence type="ECO:0000313" key="2">
    <source>
        <dbReference type="EMBL" id="RRT68864.1"/>
    </source>
</evidence>
<reference evidence="2 3" key="1">
    <citation type="journal article" date="2014" name="Agronomy (Basel)">
        <title>A Draft Genome Sequence for Ensete ventricosum, the Drought-Tolerant Tree Against Hunger.</title>
        <authorList>
            <person name="Harrison J."/>
            <person name="Moore K.A."/>
            <person name="Paszkiewicz K."/>
            <person name="Jones T."/>
            <person name="Grant M."/>
            <person name="Ambacheew D."/>
            <person name="Muzemil S."/>
            <person name="Studholme D.J."/>
        </authorList>
    </citation>
    <scope>NUCLEOTIDE SEQUENCE [LARGE SCALE GENOMIC DNA]</scope>
</reference>
<dbReference type="EMBL" id="AMZH03004552">
    <property type="protein sequence ID" value="RRT68864.1"/>
    <property type="molecule type" value="Genomic_DNA"/>
</dbReference>
<sequence length="184" mass="20578">MATRLCGGVLLTNQQQHRISATPVLELASSLYKRRSLSVKAYDPFCIGWLLKEEDMTETKTERDAKSPMKSRVLSRCPRIRVEKSLRAEEAVEKARDDDNGVVRVKIVVTKRQLRQMVASMGQGPSNAAGPQAETAASAPASNLELLLHILRRRHMKRAETGKRHGGGRWRPALKSIPEDIIQD</sequence>
<evidence type="ECO:0000313" key="3">
    <source>
        <dbReference type="Proteomes" id="UP000287651"/>
    </source>
</evidence>
<feature type="region of interest" description="Disordered" evidence="1">
    <location>
        <begin position="159"/>
        <end position="184"/>
    </location>
</feature>
<proteinExistence type="predicted"/>
<gene>
    <name evidence="2" type="ORF">B296_00020173</name>
</gene>
<dbReference type="Proteomes" id="UP000287651">
    <property type="component" value="Unassembled WGS sequence"/>
</dbReference>
<dbReference type="AlphaFoldDB" id="A0A426ZY14"/>